<keyword evidence="2 3" id="KW-0040">ANK repeat</keyword>
<proteinExistence type="predicted"/>
<dbReference type="PROSITE" id="PS50088">
    <property type="entry name" value="ANK_REPEAT"/>
    <property type="match status" value="2"/>
</dbReference>
<evidence type="ECO:0000313" key="4">
    <source>
        <dbReference type="EMBL" id="CAK9101919.1"/>
    </source>
</evidence>
<dbReference type="PANTHER" id="PTHR24171">
    <property type="entry name" value="ANKYRIN REPEAT DOMAIN-CONTAINING PROTEIN 39-RELATED"/>
    <property type="match status" value="1"/>
</dbReference>
<dbReference type="Gene3D" id="1.25.40.20">
    <property type="entry name" value="Ankyrin repeat-containing domain"/>
    <property type="match status" value="1"/>
</dbReference>
<keyword evidence="5" id="KW-1185">Reference proteome</keyword>
<evidence type="ECO:0008006" key="6">
    <source>
        <dbReference type="Google" id="ProtNLM"/>
    </source>
</evidence>
<dbReference type="InterPro" id="IPR002110">
    <property type="entry name" value="Ankyrin_rpt"/>
</dbReference>
<protein>
    <recommendedName>
        <fullName evidence="6">Ankyrin repeat domain-containing protein</fullName>
    </recommendedName>
</protein>
<name>A0ABP0RNR1_9DINO</name>
<organism evidence="4 5">
    <name type="scientific">Durusdinium trenchii</name>
    <dbReference type="NCBI Taxonomy" id="1381693"/>
    <lineage>
        <taxon>Eukaryota</taxon>
        <taxon>Sar</taxon>
        <taxon>Alveolata</taxon>
        <taxon>Dinophyceae</taxon>
        <taxon>Suessiales</taxon>
        <taxon>Symbiodiniaceae</taxon>
        <taxon>Durusdinium</taxon>
    </lineage>
</organism>
<evidence type="ECO:0000313" key="5">
    <source>
        <dbReference type="Proteomes" id="UP001642484"/>
    </source>
</evidence>
<reference evidence="4 5" key="1">
    <citation type="submission" date="2024-02" db="EMBL/GenBank/DDBJ databases">
        <authorList>
            <person name="Chen Y."/>
            <person name="Shah S."/>
            <person name="Dougan E. K."/>
            <person name="Thang M."/>
            <person name="Chan C."/>
        </authorList>
    </citation>
    <scope>NUCLEOTIDE SEQUENCE [LARGE SCALE GENOMIC DNA]</scope>
</reference>
<dbReference type="InterPro" id="IPR036770">
    <property type="entry name" value="Ankyrin_rpt-contain_sf"/>
</dbReference>
<evidence type="ECO:0000256" key="1">
    <source>
        <dbReference type="ARBA" id="ARBA00022737"/>
    </source>
</evidence>
<keyword evidence="1" id="KW-0677">Repeat</keyword>
<feature type="repeat" description="ANK" evidence="3">
    <location>
        <begin position="252"/>
        <end position="284"/>
    </location>
</feature>
<evidence type="ECO:0000256" key="3">
    <source>
        <dbReference type="PROSITE-ProRule" id="PRU00023"/>
    </source>
</evidence>
<evidence type="ECO:0000256" key="2">
    <source>
        <dbReference type="ARBA" id="ARBA00023043"/>
    </source>
</evidence>
<sequence>MLPPNLPAPSPHLRPAKLGSRLKLSLIVVSGIRSSTMAHLRLEKELLNLSDGTSIRIARTPGMGDKEWQDTKKYLEANPEEARRMEQFSRDAKAVRAWMQTQAITEYYNTRLSNGDEMITGKFNSLEKNPDLAHIFEDIKRGGNPAAMKHYHNEPLMLKISRAMGGVPEEVKTVLQDIQNKPITLQEACFKGDLKTLEDYLQASQGDEEKRNIDEKDAKGISCLGYAIGANRTHVVKKLLESKANATEVDNSGGNALHYAAAYGRKELCDYFLKAKLDLNKQNTQGQTPLALAQKNKMKDTMELLQKAGAKA</sequence>
<dbReference type="Proteomes" id="UP001642484">
    <property type="component" value="Unassembled WGS sequence"/>
</dbReference>
<dbReference type="Pfam" id="PF12796">
    <property type="entry name" value="Ank_2"/>
    <property type="match status" value="1"/>
</dbReference>
<comment type="caution">
    <text evidence="4">The sequence shown here is derived from an EMBL/GenBank/DDBJ whole genome shotgun (WGS) entry which is preliminary data.</text>
</comment>
<feature type="repeat" description="ANK" evidence="3">
    <location>
        <begin position="285"/>
        <end position="312"/>
    </location>
</feature>
<dbReference type="SUPFAM" id="SSF48403">
    <property type="entry name" value="Ankyrin repeat"/>
    <property type="match status" value="1"/>
</dbReference>
<dbReference type="EMBL" id="CAXAMN010026284">
    <property type="protein sequence ID" value="CAK9101919.1"/>
    <property type="molecule type" value="Genomic_DNA"/>
</dbReference>
<gene>
    <name evidence="4" type="ORF">CCMP2556_LOCUS48013</name>
</gene>
<accession>A0ABP0RNR1</accession>
<dbReference type="PROSITE" id="PS50297">
    <property type="entry name" value="ANK_REP_REGION"/>
    <property type="match status" value="2"/>
</dbReference>
<dbReference type="SMART" id="SM00248">
    <property type="entry name" value="ANK"/>
    <property type="match status" value="3"/>
</dbReference>